<dbReference type="Gene3D" id="2.60.40.10">
    <property type="entry name" value="Immunoglobulins"/>
    <property type="match status" value="1"/>
</dbReference>
<dbReference type="PANTHER" id="PTHR43547">
    <property type="entry name" value="TWO-COMPONENT HISTIDINE KINASE"/>
    <property type="match status" value="1"/>
</dbReference>
<dbReference type="OrthoDB" id="1090267at2"/>
<dbReference type="InterPro" id="IPR015943">
    <property type="entry name" value="WD40/YVTN_repeat-like_dom_sf"/>
</dbReference>
<accession>A0A419W9M3</accession>
<keyword evidence="5" id="KW-1185">Reference proteome</keyword>
<sequence>MARTLIILFLILLVSVDKTTAQQPSIRNFATSIYGGGTQNWCISQTDNKRMLFANNSGLLTYDSDRWFLFNIANNTNVRSLYYDGEQDYIYAGASNEFGYYYTDSITFKTTYQSLSINLPEKEQSFDEVWNIYKYKDAITFQCKRHIFLLKPDGEFSVFHTKYRIETSTVVDDKIIIACKEATYYIFNNRLHTMNNTDLLQGKSVRAILPYVNGMIIFATASDGLYTYDGFTTTPLMLDISPFLENNQIFCGAIHGDMLAFGTVRGGLVVKNISSGQNSYANVSTGLQNNTVLSLFFDSLNNIWLGLDQGISYVLTEAPYKELFGHNNQNGTGYSSLIFENKLYLATNQGLFFTPFPMPDTPIPPQPQLLANMTGQAWSLRNISHSVLCGNDDGAYQITGTEARKIPGPEGTWDFKELHHHPGSVLSCDYQGLYILKEVENQWVFSNRVEGFNETSTAFEEDSDGSIWVSHWQKGVYHLWLSDDLTTVVKMKFYSSENELPTNDNNIISKIDGKIYISSADGFYRYDSESGKLVKDAKLNATFQSLEHPLRLIETPRRDIWAVNTGSLSLAKRDSTGNYETDTLTFRSIAKRLQANLGHIDFIDENHTIFNVENGFISVNNDYISKRNDAQILIRRILGTKSTDTIFYAGTTKNVQKNIQIPHDQNSIKIEYVWPQYSSDKSISFSCYLENYDNEWTNQQDAVSKEYTQLRKGSYTFHLRGHNMATGVVQETMIKFTVLPAWYETLLAYAIYLVTFIIMMFYIFKFLKNRYDRRIHEIEMRRERQLRERETQLEIERQKKEKELIQMKKEELEIELKHKTSLLADSTMNLIRKNDMLQMLDNDLSEISNGIRHQEATHTLNRKIQNIHKSIHSNIKEDENWEKFEENFNLVYVNYMKKLTEQFPHLKMNDRKLCAYLRMGLSSKEMASLFNTSIRSIETARYRLRKKLNLGHDDNLSDFIQSL</sequence>
<comment type="caution">
    <text evidence="4">The sequence shown here is derived from an EMBL/GenBank/DDBJ whole genome shotgun (WGS) entry which is preliminary data.</text>
</comment>
<dbReference type="InterPro" id="IPR013783">
    <property type="entry name" value="Ig-like_fold"/>
</dbReference>
<keyword evidence="2" id="KW-0175">Coiled coil</keyword>
<evidence type="ECO:0000313" key="4">
    <source>
        <dbReference type="EMBL" id="RKD92160.1"/>
    </source>
</evidence>
<keyword evidence="3" id="KW-0472">Membrane</keyword>
<evidence type="ECO:0000256" key="2">
    <source>
        <dbReference type="SAM" id="Coils"/>
    </source>
</evidence>
<reference evidence="4 5" key="1">
    <citation type="submission" date="2018-09" db="EMBL/GenBank/DDBJ databases">
        <title>Genomic Encyclopedia of Archaeal and Bacterial Type Strains, Phase II (KMG-II): from individual species to whole genera.</title>
        <authorList>
            <person name="Goeker M."/>
        </authorList>
    </citation>
    <scope>NUCLEOTIDE SEQUENCE [LARGE SCALE GENOMIC DNA]</scope>
    <source>
        <strain evidence="4 5">DSM 27148</strain>
    </source>
</reference>
<name>A0A419W9M3_9BACT</name>
<dbReference type="InterPro" id="IPR011047">
    <property type="entry name" value="Quinoprotein_ADH-like_sf"/>
</dbReference>
<keyword evidence="1" id="KW-0597">Phosphoprotein</keyword>
<evidence type="ECO:0000313" key="5">
    <source>
        <dbReference type="Proteomes" id="UP000283387"/>
    </source>
</evidence>
<dbReference type="InterPro" id="IPR016032">
    <property type="entry name" value="Sig_transdc_resp-reg_C-effctor"/>
</dbReference>
<dbReference type="GO" id="GO:0006355">
    <property type="term" value="P:regulation of DNA-templated transcription"/>
    <property type="evidence" value="ECO:0007669"/>
    <property type="project" value="InterPro"/>
</dbReference>
<dbReference type="AlphaFoldDB" id="A0A419W9M3"/>
<dbReference type="PANTHER" id="PTHR43547:SF2">
    <property type="entry name" value="HYBRID SIGNAL TRANSDUCTION HISTIDINE KINASE C"/>
    <property type="match status" value="1"/>
</dbReference>
<dbReference type="RefSeq" id="WP_120273400.1">
    <property type="nucleotide sequence ID" value="NZ_RAPN01000001.1"/>
</dbReference>
<protein>
    <submittedName>
        <fullName evidence="4">YXYXY domain-containing protein</fullName>
    </submittedName>
</protein>
<evidence type="ECO:0000256" key="3">
    <source>
        <dbReference type="SAM" id="Phobius"/>
    </source>
</evidence>
<dbReference type="GO" id="GO:0003677">
    <property type="term" value="F:DNA binding"/>
    <property type="evidence" value="ECO:0007669"/>
    <property type="project" value="InterPro"/>
</dbReference>
<keyword evidence="3" id="KW-0812">Transmembrane</keyword>
<feature type="transmembrane region" description="Helical" evidence="3">
    <location>
        <begin position="746"/>
        <end position="764"/>
    </location>
</feature>
<dbReference type="EMBL" id="RAPN01000001">
    <property type="protein sequence ID" value="RKD92160.1"/>
    <property type="molecule type" value="Genomic_DNA"/>
</dbReference>
<proteinExistence type="predicted"/>
<dbReference type="SUPFAM" id="SSF46894">
    <property type="entry name" value="C-terminal effector domain of the bipartite response regulators"/>
    <property type="match status" value="1"/>
</dbReference>
<dbReference type="GO" id="GO:0000155">
    <property type="term" value="F:phosphorelay sensor kinase activity"/>
    <property type="evidence" value="ECO:0007669"/>
    <property type="project" value="TreeGrafter"/>
</dbReference>
<gene>
    <name evidence="4" type="ORF">BC643_2530</name>
</gene>
<feature type="coiled-coil region" evidence="2">
    <location>
        <begin position="768"/>
        <end position="817"/>
    </location>
</feature>
<dbReference type="Proteomes" id="UP000283387">
    <property type="component" value="Unassembled WGS sequence"/>
</dbReference>
<keyword evidence="3" id="KW-1133">Transmembrane helix</keyword>
<dbReference type="SUPFAM" id="SSF50998">
    <property type="entry name" value="Quinoprotein alcohol dehydrogenase-like"/>
    <property type="match status" value="1"/>
</dbReference>
<dbReference type="Gene3D" id="2.130.10.10">
    <property type="entry name" value="YVTN repeat-like/Quinoprotein amine dehydrogenase"/>
    <property type="match status" value="3"/>
</dbReference>
<organism evidence="4 5">
    <name type="scientific">Mangrovibacterium diazotrophicum</name>
    <dbReference type="NCBI Taxonomy" id="1261403"/>
    <lineage>
        <taxon>Bacteria</taxon>
        <taxon>Pseudomonadati</taxon>
        <taxon>Bacteroidota</taxon>
        <taxon>Bacteroidia</taxon>
        <taxon>Marinilabiliales</taxon>
        <taxon>Prolixibacteraceae</taxon>
        <taxon>Mangrovibacterium</taxon>
    </lineage>
</organism>
<evidence type="ECO:0000256" key="1">
    <source>
        <dbReference type="ARBA" id="ARBA00022553"/>
    </source>
</evidence>